<evidence type="ECO:0000256" key="1">
    <source>
        <dbReference type="SAM" id="MobiDB-lite"/>
    </source>
</evidence>
<dbReference type="EMBL" id="JACXTN010000001">
    <property type="protein sequence ID" value="MBD3709554.1"/>
    <property type="molecule type" value="Genomic_DNA"/>
</dbReference>
<accession>A0A927DMY2</accession>
<evidence type="ECO:0000313" key="2">
    <source>
        <dbReference type="EMBL" id="MBD3702286.1"/>
    </source>
</evidence>
<comment type="caution">
    <text evidence="3">The sequence shown here is derived from an EMBL/GenBank/DDBJ whole genome shotgun (WGS) entry which is preliminary data.</text>
</comment>
<dbReference type="AlphaFoldDB" id="A0A927DMY2"/>
<evidence type="ECO:0000313" key="3">
    <source>
        <dbReference type="EMBL" id="MBD3709554.1"/>
    </source>
</evidence>
<dbReference type="EMBL" id="JACXTD010000001">
    <property type="protein sequence ID" value="MBD3702286.1"/>
    <property type="molecule type" value="Genomic_DNA"/>
</dbReference>
<name>A0A927DMY2_KLEPN</name>
<proteinExistence type="predicted"/>
<gene>
    <name evidence="2" type="ORF">IE986_15610</name>
    <name evidence="3" type="ORF">IE996_18780</name>
</gene>
<organism evidence="3 4">
    <name type="scientific">Klebsiella pneumoniae</name>
    <dbReference type="NCBI Taxonomy" id="573"/>
    <lineage>
        <taxon>Bacteria</taxon>
        <taxon>Pseudomonadati</taxon>
        <taxon>Pseudomonadota</taxon>
        <taxon>Gammaproteobacteria</taxon>
        <taxon>Enterobacterales</taxon>
        <taxon>Enterobacteriaceae</taxon>
        <taxon>Klebsiella/Raoultella group</taxon>
        <taxon>Klebsiella</taxon>
        <taxon>Klebsiella pneumoniae complex</taxon>
    </lineage>
</organism>
<protein>
    <submittedName>
        <fullName evidence="3">Uncharacterized protein</fullName>
    </submittedName>
</protein>
<feature type="compositionally biased region" description="Polar residues" evidence="1">
    <location>
        <begin position="38"/>
        <end position="47"/>
    </location>
</feature>
<dbReference type="Proteomes" id="UP000616340">
    <property type="component" value="Unassembled WGS sequence"/>
</dbReference>
<reference evidence="3" key="1">
    <citation type="submission" date="2020-07" db="EMBL/GenBank/DDBJ databases">
        <title>Clinical and genomic characterization of carbapenemase-producing Enterobacterales causing secondary infections during the COVID-19 crisis at a New York City hospital.</title>
        <authorList>
            <person name="Gomez-Simmonds A."/>
            <person name="Annavajhala M.K."/>
            <person name="Uhlemann A.-C."/>
        </authorList>
    </citation>
    <scope>NUCLEOTIDE SEQUENCE</scope>
    <source>
        <strain evidence="2">NK1590</strain>
        <strain evidence="3">NK1677</strain>
    </source>
</reference>
<sequence length="53" mass="5845">MTLGDGGIVCRRNATQQRRRGDARIHTMTHYPKKTNDDVNNIATGESASEDVS</sequence>
<feature type="region of interest" description="Disordered" evidence="1">
    <location>
        <begin position="1"/>
        <end position="53"/>
    </location>
</feature>
<dbReference type="Proteomes" id="UP000655796">
    <property type="component" value="Unassembled WGS sequence"/>
</dbReference>
<evidence type="ECO:0000313" key="4">
    <source>
        <dbReference type="Proteomes" id="UP000616340"/>
    </source>
</evidence>